<reference evidence="3" key="3">
    <citation type="submission" date="2015-06" db="UniProtKB">
        <authorList>
            <consortium name="EnsemblMetazoa"/>
        </authorList>
    </citation>
    <scope>IDENTIFICATION</scope>
</reference>
<dbReference type="InterPro" id="IPR029021">
    <property type="entry name" value="Prot-tyrosine_phosphatase-like"/>
</dbReference>
<dbReference type="Gene3D" id="3.90.190.10">
    <property type="entry name" value="Protein tyrosine phosphatase superfamily"/>
    <property type="match status" value="1"/>
</dbReference>
<dbReference type="HOGENOM" id="CLU_057587_5_0_1"/>
<proteinExistence type="predicted"/>
<dbReference type="InterPro" id="IPR000387">
    <property type="entry name" value="Tyr_Pase_dom"/>
</dbReference>
<dbReference type="GeneID" id="20216030"/>
<dbReference type="SUPFAM" id="SSF52799">
    <property type="entry name" value="(Phosphotyrosine protein) phosphatases II"/>
    <property type="match status" value="1"/>
</dbReference>
<dbReference type="RefSeq" id="XP_009020611.1">
    <property type="nucleotide sequence ID" value="XM_009022363.1"/>
</dbReference>
<dbReference type="PROSITE" id="PS00383">
    <property type="entry name" value="TYR_PHOSPHATASE_1"/>
    <property type="match status" value="1"/>
</dbReference>
<dbReference type="OrthoDB" id="200924at2759"/>
<evidence type="ECO:0000313" key="2">
    <source>
        <dbReference type="EMBL" id="ESO01375.1"/>
    </source>
</evidence>
<evidence type="ECO:0000259" key="1">
    <source>
        <dbReference type="PROSITE" id="PS50056"/>
    </source>
</evidence>
<evidence type="ECO:0000313" key="3">
    <source>
        <dbReference type="EnsemblMetazoa" id="HelroP82121"/>
    </source>
</evidence>
<dbReference type="PANTHER" id="PTHR10367">
    <property type="entry name" value="MRNA-CAPPING ENZYME"/>
    <property type="match status" value="1"/>
</dbReference>
<dbReference type="PROSITE" id="PS50056">
    <property type="entry name" value="TYR_PHOSPHATASE_2"/>
    <property type="match status" value="1"/>
</dbReference>
<dbReference type="EMBL" id="AMQM01005080">
    <property type="status" value="NOT_ANNOTATED_CDS"/>
    <property type="molecule type" value="Genomic_DNA"/>
</dbReference>
<protein>
    <recommendedName>
        <fullName evidence="1">Tyrosine specific protein phosphatases domain-containing protein</fullName>
    </recommendedName>
</protein>
<dbReference type="CTD" id="20216030"/>
<dbReference type="PANTHER" id="PTHR10367:SF9">
    <property type="entry name" value="DUAL-SPECIFICITY PHOSPHATASE 11 (RNA_RNP COMPLEX 1-INTERACTING)"/>
    <property type="match status" value="1"/>
</dbReference>
<dbReference type="EMBL" id="KB096785">
    <property type="protein sequence ID" value="ESO01375.1"/>
    <property type="molecule type" value="Genomic_DNA"/>
</dbReference>
<dbReference type="STRING" id="6412.T1G4N2"/>
<organism evidence="3 4">
    <name type="scientific">Helobdella robusta</name>
    <name type="common">Californian leech</name>
    <dbReference type="NCBI Taxonomy" id="6412"/>
    <lineage>
        <taxon>Eukaryota</taxon>
        <taxon>Metazoa</taxon>
        <taxon>Spiralia</taxon>
        <taxon>Lophotrochozoa</taxon>
        <taxon>Annelida</taxon>
        <taxon>Clitellata</taxon>
        <taxon>Hirudinea</taxon>
        <taxon>Rhynchobdellida</taxon>
        <taxon>Glossiphoniidae</taxon>
        <taxon>Helobdella</taxon>
    </lineage>
</organism>
<dbReference type="AlphaFoldDB" id="T1G4N2"/>
<dbReference type="EnsemblMetazoa" id="HelroT82121">
    <property type="protein sequence ID" value="HelroP82121"/>
    <property type="gene ID" value="HelroG82121"/>
</dbReference>
<dbReference type="KEGG" id="hro:HELRODRAFT_82121"/>
<keyword evidence="4" id="KW-1185">Reference proteome</keyword>
<feature type="domain" description="Tyrosine specific protein phosphatases" evidence="1">
    <location>
        <begin position="98"/>
        <end position="138"/>
    </location>
</feature>
<gene>
    <name evidence="3" type="primary">20216030</name>
    <name evidence="2" type="ORF">HELRODRAFT_82121</name>
</gene>
<dbReference type="Proteomes" id="UP000015101">
    <property type="component" value="Unassembled WGS sequence"/>
</dbReference>
<evidence type="ECO:0000313" key="4">
    <source>
        <dbReference type="Proteomes" id="UP000015101"/>
    </source>
</evidence>
<reference evidence="2 4" key="2">
    <citation type="journal article" date="2013" name="Nature">
        <title>Insights into bilaterian evolution from three spiralian genomes.</title>
        <authorList>
            <person name="Simakov O."/>
            <person name="Marletaz F."/>
            <person name="Cho S.J."/>
            <person name="Edsinger-Gonzales E."/>
            <person name="Havlak P."/>
            <person name="Hellsten U."/>
            <person name="Kuo D.H."/>
            <person name="Larsson T."/>
            <person name="Lv J."/>
            <person name="Arendt D."/>
            <person name="Savage R."/>
            <person name="Osoegawa K."/>
            <person name="de Jong P."/>
            <person name="Grimwood J."/>
            <person name="Chapman J.A."/>
            <person name="Shapiro H."/>
            <person name="Aerts A."/>
            <person name="Otillar R.P."/>
            <person name="Terry A.Y."/>
            <person name="Boore J.L."/>
            <person name="Grigoriev I.V."/>
            <person name="Lindberg D.R."/>
            <person name="Seaver E.C."/>
            <person name="Weisblat D.A."/>
            <person name="Putnam N.H."/>
            <person name="Rokhsar D.S."/>
        </authorList>
    </citation>
    <scope>NUCLEOTIDE SEQUENCE</scope>
</reference>
<dbReference type="Pfam" id="PF00782">
    <property type="entry name" value="DSPc"/>
    <property type="match status" value="1"/>
</dbReference>
<dbReference type="GO" id="GO:0003824">
    <property type="term" value="F:catalytic activity"/>
    <property type="evidence" value="ECO:0007669"/>
    <property type="project" value="UniProtKB-ARBA"/>
</dbReference>
<dbReference type="InterPro" id="IPR000340">
    <property type="entry name" value="Dual-sp_phosphatase_cat-dom"/>
</dbReference>
<dbReference type="InParanoid" id="T1G4N2"/>
<sequence>ERWENYEAIGKLISGTRFIAFKVPLAEKFNRHLPLGVTPFTPHLLVEEVKRQNFKLGLVIDLTNTNKYYLDKVGFITYFKYKKIYTEGHKVPNAKVIKQFFAAVDTFLKENNDNSDVIGVHCTHGINRTGYLICRLVS</sequence>
<dbReference type="InterPro" id="IPR016130">
    <property type="entry name" value="Tyr_Pase_AS"/>
</dbReference>
<dbReference type="eggNOG" id="KOG2386">
    <property type="taxonomic scope" value="Eukaryota"/>
</dbReference>
<name>T1G4N2_HELRO</name>
<dbReference type="InterPro" id="IPR051029">
    <property type="entry name" value="mRNA_Capping_Enz/RNA_Phosphat"/>
</dbReference>
<reference evidence="4" key="1">
    <citation type="submission" date="2012-12" db="EMBL/GenBank/DDBJ databases">
        <authorList>
            <person name="Hellsten U."/>
            <person name="Grimwood J."/>
            <person name="Chapman J.A."/>
            <person name="Shapiro H."/>
            <person name="Aerts A."/>
            <person name="Otillar R.P."/>
            <person name="Terry A.Y."/>
            <person name="Boore J.L."/>
            <person name="Simakov O."/>
            <person name="Marletaz F."/>
            <person name="Cho S.-J."/>
            <person name="Edsinger-Gonzales E."/>
            <person name="Havlak P."/>
            <person name="Kuo D.-H."/>
            <person name="Larsson T."/>
            <person name="Lv J."/>
            <person name="Arendt D."/>
            <person name="Savage R."/>
            <person name="Osoegawa K."/>
            <person name="de Jong P."/>
            <person name="Lindberg D.R."/>
            <person name="Seaver E.C."/>
            <person name="Weisblat D.A."/>
            <person name="Putnam N.H."/>
            <person name="Grigoriev I.V."/>
            <person name="Rokhsar D.S."/>
        </authorList>
    </citation>
    <scope>NUCLEOTIDE SEQUENCE</scope>
</reference>
<dbReference type="OMA" id="WLDYTAV"/>
<accession>T1G4N2</accession>